<dbReference type="EMBL" id="BAABRI010000002">
    <property type="protein sequence ID" value="GAA5481342.1"/>
    <property type="molecule type" value="Genomic_DNA"/>
</dbReference>
<dbReference type="RefSeq" id="WP_353565491.1">
    <property type="nucleotide sequence ID" value="NZ_BAABRI010000002.1"/>
</dbReference>
<feature type="transmembrane region" description="Helical" evidence="1">
    <location>
        <begin position="12"/>
        <end position="32"/>
    </location>
</feature>
<reference evidence="2 3" key="1">
    <citation type="submission" date="2024-02" db="EMBL/GenBank/DDBJ databases">
        <title>Haloferula sargassicola NBRC 104335.</title>
        <authorList>
            <person name="Ichikawa N."/>
            <person name="Katano-Makiyama Y."/>
            <person name="Hidaka K."/>
        </authorList>
    </citation>
    <scope>NUCLEOTIDE SEQUENCE [LARGE SCALE GENOMIC DNA]</scope>
    <source>
        <strain evidence="2 3">NBRC 104335</strain>
    </source>
</reference>
<evidence type="ECO:0000313" key="3">
    <source>
        <dbReference type="Proteomes" id="UP001476282"/>
    </source>
</evidence>
<gene>
    <name evidence="2" type="ORF">Hsar01_00551</name>
</gene>
<sequence>MPRRASSGPKPALIVGVVALLVAAFFGGKLLLGGRSAASDLDGAPLDMAQVEENANALRGNSYVVNGKVDGKLTWTVDRGQLISLQVGQDATPKFLGIEIPANLSDINIERGRDYAFRVRFRDGGIAVAEEIQPL</sequence>
<evidence type="ECO:0000256" key="1">
    <source>
        <dbReference type="SAM" id="Phobius"/>
    </source>
</evidence>
<organism evidence="2 3">
    <name type="scientific">Haloferula sargassicola</name>
    <dbReference type="NCBI Taxonomy" id="490096"/>
    <lineage>
        <taxon>Bacteria</taxon>
        <taxon>Pseudomonadati</taxon>
        <taxon>Verrucomicrobiota</taxon>
        <taxon>Verrucomicrobiia</taxon>
        <taxon>Verrucomicrobiales</taxon>
        <taxon>Verrucomicrobiaceae</taxon>
        <taxon>Haloferula</taxon>
    </lineage>
</organism>
<keyword evidence="1" id="KW-1133">Transmembrane helix</keyword>
<name>A0ABP9UKZ7_9BACT</name>
<accession>A0ABP9UKZ7</accession>
<keyword evidence="1" id="KW-0812">Transmembrane</keyword>
<keyword evidence="1" id="KW-0472">Membrane</keyword>
<comment type="caution">
    <text evidence="2">The sequence shown here is derived from an EMBL/GenBank/DDBJ whole genome shotgun (WGS) entry which is preliminary data.</text>
</comment>
<evidence type="ECO:0000313" key="2">
    <source>
        <dbReference type="EMBL" id="GAA5481342.1"/>
    </source>
</evidence>
<proteinExistence type="predicted"/>
<dbReference type="Proteomes" id="UP001476282">
    <property type="component" value="Unassembled WGS sequence"/>
</dbReference>
<keyword evidence="3" id="KW-1185">Reference proteome</keyword>
<protein>
    <submittedName>
        <fullName evidence="2">Uncharacterized protein</fullName>
    </submittedName>
</protein>